<proteinExistence type="predicted"/>
<keyword evidence="1" id="KW-0808">Transferase</keyword>
<reference evidence="1 2" key="1">
    <citation type="submission" date="2019-03" db="EMBL/GenBank/DDBJ databases">
        <title>Dyadobacter AR-3-6 sp. nov., isolated from arctic soil.</title>
        <authorList>
            <person name="Chaudhary D.K."/>
        </authorList>
    </citation>
    <scope>NUCLEOTIDE SEQUENCE [LARGE SCALE GENOMIC DNA]</scope>
    <source>
        <strain evidence="1 2">AR-3-6</strain>
    </source>
</reference>
<evidence type="ECO:0000313" key="1">
    <source>
        <dbReference type="EMBL" id="TDE10714.1"/>
    </source>
</evidence>
<dbReference type="Pfam" id="PF08843">
    <property type="entry name" value="AbiEii"/>
    <property type="match status" value="1"/>
</dbReference>
<name>A0A4R5DFZ1_9BACT</name>
<dbReference type="InterPro" id="IPR014942">
    <property type="entry name" value="AbiEii"/>
</dbReference>
<dbReference type="Proteomes" id="UP000294850">
    <property type="component" value="Unassembled WGS sequence"/>
</dbReference>
<organism evidence="1 2">
    <name type="scientific">Dyadobacter psychrotolerans</name>
    <dbReference type="NCBI Taxonomy" id="2541721"/>
    <lineage>
        <taxon>Bacteria</taxon>
        <taxon>Pseudomonadati</taxon>
        <taxon>Bacteroidota</taxon>
        <taxon>Cytophagia</taxon>
        <taxon>Cytophagales</taxon>
        <taxon>Spirosomataceae</taxon>
        <taxon>Dyadobacter</taxon>
    </lineage>
</organism>
<evidence type="ECO:0000313" key="2">
    <source>
        <dbReference type="Proteomes" id="UP000294850"/>
    </source>
</evidence>
<dbReference type="Gene3D" id="3.10.450.620">
    <property type="entry name" value="JHP933, nucleotidyltransferase-like core domain"/>
    <property type="match status" value="1"/>
</dbReference>
<dbReference type="OrthoDB" id="9780929at2"/>
<dbReference type="RefSeq" id="WP_131961400.1">
    <property type="nucleotide sequence ID" value="NZ_SMFL01000014.1"/>
</dbReference>
<comment type="caution">
    <text evidence="1">The sequence shown here is derived from an EMBL/GenBank/DDBJ whole genome shotgun (WGS) entry which is preliminary data.</text>
</comment>
<dbReference type="EMBL" id="SMFL01000014">
    <property type="protein sequence ID" value="TDE10714.1"/>
    <property type="molecule type" value="Genomic_DNA"/>
</dbReference>
<sequence>MIKDWLKEYQPSNKDEATQALREIMQEVALAGLYRKGFFEKAAFYGGTALRIFYGLDRYSEDLDFSLLEVDPDFSINGYLPAIVEEFEALGMHVSIREKQKAIKTNIDSAFLKSETIWKELVLESVVPQQGLGQTASIKVKLEVDTVPPLDFQTEEKLLLKPFSFYVKCFSISDLFAGKMHALLFRKWKDNVKGRDWYDMEWYIRKGIALDLTHFVSRAKDSGDWDEETISPAAFQDLIHAKIDHVNFTRIKDDIRRFIPDARVLDIWNAQYFHDLTMQIKIDSQ</sequence>
<gene>
    <name evidence="1" type="ORF">E0F88_26940</name>
</gene>
<dbReference type="GO" id="GO:0016740">
    <property type="term" value="F:transferase activity"/>
    <property type="evidence" value="ECO:0007669"/>
    <property type="project" value="UniProtKB-KW"/>
</dbReference>
<keyword evidence="2" id="KW-1185">Reference proteome</keyword>
<accession>A0A4R5DFZ1</accession>
<dbReference type="AlphaFoldDB" id="A0A4R5DFZ1"/>
<protein>
    <submittedName>
        <fullName evidence="1">Nucleotidyl transferase AbiEii/AbiGii toxin family protein</fullName>
    </submittedName>
</protein>